<feature type="region of interest" description="Disordered" evidence="1">
    <location>
        <begin position="104"/>
        <end position="302"/>
    </location>
</feature>
<proteinExistence type="predicted"/>
<evidence type="ECO:0000256" key="1">
    <source>
        <dbReference type="SAM" id="MobiDB-lite"/>
    </source>
</evidence>
<feature type="compositionally biased region" description="Low complexity" evidence="1">
    <location>
        <begin position="151"/>
        <end position="164"/>
    </location>
</feature>
<dbReference type="AlphaFoldDB" id="A0AAE0MZG0"/>
<feature type="compositionally biased region" description="Polar residues" evidence="1">
    <location>
        <begin position="381"/>
        <end position="398"/>
    </location>
</feature>
<dbReference type="Proteomes" id="UP001287356">
    <property type="component" value="Unassembled WGS sequence"/>
</dbReference>
<feature type="compositionally biased region" description="Low complexity" evidence="1">
    <location>
        <begin position="862"/>
        <end position="878"/>
    </location>
</feature>
<feature type="compositionally biased region" description="Polar residues" evidence="1">
    <location>
        <begin position="1027"/>
        <end position="1055"/>
    </location>
</feature>
<sequence>MSQYPYGYGYGQYHGQPPPQPPPQFSPPQYPYGYPPPGGYPAAPPPAYNPPFNPGAIDTTRHLSQGSFAYNASQIPGLGIAGAMTAPTGGGSYSLPPPPGVWSQPYQFAGGVPTAAHPSIPPPGGTFRRSFSGQHTQPPSPTGVAFPNEIPSTTAAPAAAAPPSHTGPDNEMEEGELSEGQFEDLYEPREPVREPKEPKGPKGPKESREPKELKQPREPEKSEKPLPRSNIPTLPPKPPPTTSQAQVAAAAETPDAEFYGNDEEGEVTSVDKGRTMPPRERSGSYSPFLSPREIQSEDVAPRKAESHEAISFKSLPEAKKEAQKAILRLWPLGVKYQQYIDEGIDESVVKSLFRELHLDMPKTPPESPVSGSVPPAKEAGPTNSKVGQSNGGQRQPSAGLSKGIGFDSKPAEKVPGEERKDRIARLLAAKVAKGAVAANQKPLLPRSQTQPAQADKQDSSSPSAVLPKSKTWGEKELLIQKKIAALQKSREAHGQKPENDKTEPGVDKGHVSGESPSIPTGPRKSNQNRAALSSSLGSAPSPEKSSIPGLLLSSSAQPIQPANQRKRPVASDFVDFTPTTAPVKRPFGQDRKHLSLVIDVSDGSDDEEMDLDSESPIAESWPIQTTGTPIPRGPSIRDFPPPSDSVQSRQFSNPAPSHTPPGVLAIGKKRESELNLKERQIQEMKRKIAEAEAKKRIRNPSVGSSTPNHSGQTPELRDRDASRPLPKEDAMSRGSSDPAHGPSAQLISEERSARFTKSPELLRLAPQERTLRRGRIVSLDLPRIEETLEEKMYRLRQVQEEGARLQAEIDRDLAEKKLLTEELEQLEVTPEGDTPEGDTPQSNGLGSSHNLAPASAAESRPSDAQTPTPSATSSSVSDQSEETNDVPMDEDESSRDSSRRPSLSEEASQLQPSITGFSEGTNITLNNADATTQGPGGNGLDSPGTKVLAAETKSLSPQKGTEDPLTAGGAVTEVAITDVSPVDVPEPETASPALDEQPGLSSLDDTAPMELESPSPSSSPILKPTNPAATHNVSEDNVQETAQQPASLDQISSVANPREDLQEIEADVTREVHVSVPKQERTFMPYDSPLRYFHGYRFHSGYRNSVAGGLKSLTYSNKIDPNVPFCPYELGGNQCPENCQFQHYRSINVADDQILLELGKADEYSGEQKSRFIQGLRDLLQNFRTNKVKDFDTIARGIIEFRTNFLGDKSKVLNLEGVNL</sequence>
<feature type="compositionally biased region" description="Basic and acidic residues" evidence="1">
    <location>
        <begin position="186"/>
        <end position="226"/>
    </location>
</feature>
<protein>
    <recommendedName>
        <fullName evidence="4">Zinc-finger domain-containing protein</fullName>
    </recommendedName>
</protein>
<evidence type="ECO:0008006" key="4">
    <source>
        <dbReference type="Google" id="ProtNLM"/>
    </source>
</evidence>
<gene>
    <name evidence="2" type="ORF">B0T24DRAFT_652237</name>
</gene>
<feature type="region of interest" description="Disordered" evidence="1">
    <location>
        <begin position="600"/>
        <end position="761"/>
    </location>
</feature>
<feature type="compositionally biased region" description="Acidic residues" evidence="1">
    <location>
        <begin position="602"/>
        <end position="613"/>
    </location>
</feature>
<feature type="compositionally biased region" description="Low complexity" evidence="1">
    <location>
        <begin position="1"/>
        <end position="15"/>
    </location>
</feature>
<feature type="compositionally biased region" description="Pro residues" evidence="1">
    <location>
        <begin position="16"/>
        <end position="53"/>
    </location>
</feature>
<reference evidence="2" key="1">
    <citation type="journal article" date="2023" name="Mol. Phylogenet. Evol.">
        <title>Genome-scale phylogeny and comparative genomics of the fungal order Sordariales.</title>
        <authorList>
            <person name="Hensen N."/>
            <person name="Bonometti L."/>
            <person name="Westerberg I."/>
            <person name="Brannstrom I.O."/>
            <person name="Guillou S."/>
            <person name="Cros-Aarteil S."/>
            <person name="Calhoun S."/>
            <person name="Haridas S."/>
            <person name="Kuo A."/>
            <person name="Mondo S."/>
            <person name="Pangilinan J."/>
            <person name="Riley R."/>
            <person name="LaButti K."/>
            <person name="Andreopoulos B."/>
            <person name="Lipzen A."/>
            <person name="Chen C."/>
            <person name="Yan M."/>
            <person name="Daum C."/>
            <person name="Ng V."/>
            <person name="Clum A."/>
            <person name="Steindorff A."/>
            <person name="Ohm R.A."/>
            <person name="Martin F."/>
            <person name="Silar P."/>
            <person name="Natvig D.O."/>
            <person name="Lalanne C."/>
            <person name="Gautier V."/>
            <person name="Ament-Velasquez S.L."/>
            <person name="Kruys A."/>
            <person name="Hutchinson M.I."/>
            <person name="Powell A.J."/>
            <person name="Barry K."/>
            <person name="Miller A.N."/>
            <person name="Grigoriev I.V."/>
            <person name="Debuchy R."/>
            <person name="Gladieux P."/>
            <person name="Hiltunen Thoren M."/>
            <person name="Johannesson H."/>
        </authorList>
    </citation>
    <scope>NUCLEOTIDE SEQUENCE</scope>
    <source>
        <strain evidence="2">CBS 958.72</strain>
    </source>
</reference>
<feature type="compositionally biased region" description="Polar residues" evidence="1">
    <location>
        <begin position="552"/>
        <end position="563"/>
    </location>
</feature>
<reference evidence="2" key="2">
    <citation type="submission" date="2023-06" db="EMBL/GenBank/DDBJ databases">
        <authorList>
            <consortium name="Lawrence Berkeley National Laboratory"/>
            <person name="Haridas S."/>
            <person name="Hensen N."/>
            <person name="Bonometti L."/>
            <person name="Westerberg I."/>
            <person name="Brannstrom I.O."/>
            <person name="Guillou S."/>
            <person name="Cros-Aarteil S."/>
            <person name="Calhoun S."/>
            <person name="Kuo A."/>
            <person name="Mondo S."/>
            <person name="Pangilinan J."/>
            <person name="Riley R."/>
            <person name="Labutti K."/>
            <person name="Andreopoulos B."/>
            <person name="Lipzen A."/>
            <person name="Chen C."/>
            <person name="Yanf M."/>
            <person name="Daum C."/>
            <person name="Ng V."/>
            <person name="Clum A."/>
            <person name="Steindorff A."/>
            <person name="Ohm R."/>
            <person name="Martin F."/>
            <person name="Silar P."/>
            <person name="Natvig D."/>
            <person name="Lalanne C."/>
            <person name="Gautier V."/>
            <person name="Ament-Velasquez S.L."/>
            <person name="Kruys A."/>
            <person name="Hutchinson M.I."/>
            <person name="Powell A.J."/>
            <person name="Barry K."/>
            <person name="Miller A.N."/>
            <person name="Grigoriev I.V."/>
            <person name="Debuchy R."/>
            <person name="Gladieux P."/>
            <person name="Thoren M.H."/>
            <person name="Johannesson H."/>
        </authorList>
    </citation>
    <scope>NUCLEOTIDE SEQUENCE</scope>
    <source>
        <strain evidence="2">CBS 958.72</strain>
    </source>
</reference>
<feature type="region of interest" description="Disordered" evidence="1">
    <location>
        <begin position="359"/>
        <end position="420"/>
    </location>
</feature>
<feature type="compositionally biased region" description="Polar residues" evidence="1">
    <location>
        <begin position="701"/>
        <end position="713"/>
    </location>
</feature>
<name>A0AAE0MZG0_9PEZI</name>
<feature type="compositionally biased region" description="Basic and acidic residues" evidence="1">
    <location>
        <begin position="409"/>
        <end position="420"/>
    </location>
</feature>
<feature type="region of interest" description="Disordered" evidence="1">
    <location>
        <begin position="816"/>
        <end position="1056"/>
    </location>
</feature>
<feature type="compositionally biased region" description="Basic and acidic residues" evidence="1">
    <location>
        <begin position="715"/>
        <end position="731"/>
    </location>
</feature>
<accession>A0AAE0MZG0</accession>
<feature type="compositionally biased region" description="Polar residues" evidence="1">
    <location>
        <begin position="907"/>
        <end position="933"/>
    </location>
</feature>
<feature type="compositionally biased region" description="Acidic residues" evidence="1">
    <location>
        <begin position="170"/>
        <end position="185"/>
    </location>
</feature>
<evidence type="ECO:0000313" key="3">
    <source>
        <dbReference type="Proteomes" id="UP001287356"/>
    </source>
</evidence>
<feature type="compositionally biased region" description="Basic and acidic residues" evidence="1">
    <location>
        <begin position="488"/>
        <end position="511"/>
    </location>
</feature>
<feature type="compositionally biased region" description="Polar residues" evidence="1">
    <location>
        <begin position="644"/>
        <end position="656"/>
    </location>
</feature>
<feature type="region of interest" description="Disordered" evidence="1">
    <location>
        <begin position="1"/>
        <end position="60"/>
    </location>
</feature>
<feature type="compositionally biased region" description="Basic and acidic residues" evidence="1">
    <location>
        <begin position="894"/>
        <end position="903"/>
    </location>
</feature>
<feature type="compositionally biased region" description="Basic and acidic residues" evidence="1">
    <location>
        <begin position="668"/>
        <end position="694"/>
    </location>
</feature>
<feature type="compositionally biased region" description="Polar residues" evidence="1">
    <location>
        <begin position="514"/>
        <end position="529"/>
    </location>
</feature>
<keyword evidence="3" id="KW-1185">Reference proteome</keyword>
<evidence type="ECO:0000313" key="2">
    <source>
        <dbReference type="EMBL" id="KAK3365097.1"/>
    </source>
</evidence>
<feature type="compositionally biased region" description="Acidic residues" evidence="1">
    <location>
        <begin position="879"/>
        <end position="893"/>
    </location>
</feature>
<feature type="compositionally biased region" description="Low complexity" evidence="1">
    <location>
        <begin position="530"/>
        <end position="546"/>
    </location>
</feature>
<feature type="region of interest" description="Disordered" evidence="1">
    <location>
        <begin position="434"/>
        <end position="587"/>
    </location>
</feature>
<feature type="compositionally biased region" description="Basic and acidic residues" evidence="1">
    <location>
        <begin position="269"/>
        <end position="282"/>
    </location>
</feature>
<feature type="compositionally biased region" description="Polar residues" evidence="1">
    <location>
        <begin position="839"/>
        <end position="850"/>
    </location>
</feature>
<dbReference type="EMBL" id="JAULSN010000009">
    <property type="protein sequence ID" value="KAK3365097.1"/>
    <property type="molecule type" value="Genomic_DNA"/>
</dbReference>
<comment type="caution">
    <text evidence="2">The sequence shown here is derived from an EMBL/GenBank/DDBJ whole genome shotgun (WGS) entry which is preliminary data.</text>
</comment>
<organism evidence="2 3">
    <name type="scientific">Lasiosphaeria ovina</name>
    <dbReference type="NCBI Taxonomy" id="92902"/>
    <lineage>
        <taxon>Eukaryota</taxon>
        <taxon>Fungi</taxon>
        <taxon>Dikarya</taxon>
        <taxon>Ascomycota</taxon>
        <taxon>Pezizomycotina</taxon>
        <taxon>Sordariomycetes</taxon>
        <taxon>Sordariomycetidae</taxon>
        <taxon>Sordariales</taxon>
        <taxon>Lasiosphaeriaceae</taxon>
        <taxon>Lasiosphaeria</taxon>
    </lineage>
</organism>